<dbReference type="AlphaFoldDB" id="A0A1V9YXI9"/>
<gene>
    <name evidence="2" type="ORF">ACHHYP_05608</name>
</gene>
<organism evidence="2 3">
    <name type="scientific">Achlya hypogyna</name>
    <name type="common">Oomycete</name>
    <name type="synonym">Protoachlya hypogyna</name>
    <dbReference type="NCBI Taxonomy" id="1202772"/>
    <lineage>
        <taxon>Eukaryota</taxon>
        <taxon>Sar</taxon>
        <taxon>Stramenopiles</taxon>
        <taxon>Oomycota</taxon>
        <taxon>Saprolegniomycetes</taxon>
        <taxon>Saprolegniales</taxon>
        <taxon>Achlyaceae</taxon>
        <taxon>Achlya</taxon>
    </lineage>
</organism>
<evidence type="ECO:0000313" key="3">
    <source>
        <dbReference type="Proteomes" id="UP000243579"/>
    </source>
</evidence>
<name>A0A1V9YXI9_ACHHY</name>
<proteinExistence type="predicted"/>
<reference evidence="2 3" key="1">
    <citation type="journal article" date="2014" name="Genome Biol. Evol.">
        <title>The secreted proteins of Achlya hypogyna and Thraustotheca clavata identify the ancestral oomycete secretome and reveal gene acquisitions by horizontal gene transfer.</title>
        <authorList>
            <person name="Misner I."/>
            <person name="Blouin N."/>
            <person name="Leonard G."/>
            <person name="Richards T.A."/>
            <person name="Lane C.E."/>
        </authorList>
    </citation>
    <scope>NUCLEOTIDE SEQUENCE [LARGE SCALE GENOMIC DNA]</scope>
    <source>
        <strain evidence="2 3">ATCC 48635</strain>
    </source>
</reference>
<evidence type="ECO:0000256" key="1">
    <source>
        <dbReference type="SAM" id="MobiDB-lite"/>
    </source>
</evidence>
<dbReference type="Gene3D" id="1.10.720.80">
    <property type="match status" value="1"/>
</dbReference>
<dbReference type="Proteomes" id="UP000243579">
    <property type="component" value="Unassembled WGS sequence"/>
</dbReference>
<keyword evidence="3" id="KW-1185">Reference proteome</keyword>
<dbReference type="EMBL" id="JNBR01000636">
    <property type="protein sequence ID" value="OQR90343.1"/>
    <property type="molecule type" value="Genomic_DNA"/>
</dbReference>
<evidence type="ECO:0000313" key="2">
    <source>
        <dbReference type="EMBL" id="OQR90343.1"/>
    </source>
</evidence>
<accession>A0A1V9YXI9</accession>
<dbReference type="OrthoDB" id="48247at2759"/>
<feature type="region of interest" description="Disordered" evidence="1">
    <location>
        <begin position="540"/>
        <end position="570"/>
    </location>
</feature>
<feature type="compositionally biased region" description="Basic residues" evidence="1">
    <location>
        <begin position="551"/>
        <end position="563"/>
    </location>
</feature>
<comment type="caution">
    <text evidence="2">The sequence shown here is derived from an EMBL/GenBank/DDBJ whole genome shotgun (WGS) entry which is preliminary data.</text>
</comment>
<protein>
    <submittedName>
        <fullName evidence="2">Uncharacterized protein</fullName>
    </submittedName>
</protein>
<sequence length="570" mass="61172">MCHLKVVLLCKGRGGDAASYQPARDESQWWNRRDALVRCAAAFLHGPSSAHCTSRELVLVHDEDWARVHMTVGDGEKAPSEAAVIGAWRETALAPHALPNGTSPVACRLVHSAAPLQDASAVAAMESKRDVLVHMQKHCTMEFLRAHHLNSKPDVILRKTNKAALLAAWEKWTALHASAESASTKQVVTSIFRELLQPKDASIQTVVAGTLHESSDAELPCFAPDTAIPSADPSLQVVLFLGAVRDMSSAENATLQKLCAAQSIPLTRVRLGAVAEFTSKILSVLAFHQATGVLAPALLRTIAAESRAPPAKRLKAAADAPAHLHVLCSVPLPSTAVTTELARRSRSLWAMVRVAVVTLWRSRVASSDAHPLATSLTFVLEDGKAITLRQDELVTSLAEQHMAAPSEFQILGALCKALACAVAEPLKDLALRLIASDCDDNASVYAVEVSTNAADSGVVDIIYDTPEAPTHGNLLVLLPLGPELRAHKALLAACTKSSIPVHRQCLLQAQDAEAATITMFQHFIYQRRLWPCLEALAATATTDDKQPGSPKVKKAKKAKKVKKPKNEKAP</sequence>